<gene>
    <name evidence="2" type="ORF">SAMN04488505_101565</name>
</gene>
<keyword evidence="1" id="KW-1133">Transmembrane helix</keyword>
<dbReference type="EMBL" id="FOBB01000001">
    <property type="protein sequence ID" value="SEK62386.1"/>
    <property type="molecule type" value="Genomic_DNA"/>
</dbReference>
<evidence type="ECO:0000256" key="1">
    <source>
        <dbReference type="SAM" id="Phobius"/>
    </source>
</evidence>
<dbReference type="AlphaFoldDB" id="A0A1H7IIS8"/>
<evidence type="ECO:0000313" key="2">
    <source>
        <dbReference type="EMBL" id="SEK62386.1"/>
    </source>
</evidence>
<reference evidence="2 3" key="1">
    <citation type="submission" date="2016-10" db="EMBL/GenBank/DDBJ databases">
        <authorList>
            <person name="de Groot N.N."/>
        </authorList>
    </citation>
    <scope>NUCLEOTIDE SEQUENCE [LARGE SCALE GENOMIC DNA]</scope>
    <source>
        <strain evidence="2 3">DSM 21039</strain>
    </source>
</reference>
<feature type="transmembrane region" description="Helical" evidence="1">
    <location>
        <begin position="102"/>
        <end position="123"/>
    </location>
</feature>
<keyword evidence="1" id="KW-0812">Transmembrane</keyword>
<feature type="transmembrane region" description="Helical" evidence="1">
    <location>
        <begin position="41"/>
        <end position="59"/>
    </location>
</feature>
<feature type="transmembrane region" description="Helical" evidence="1">
    <location>
        <begin position="71"/>
        <end position="90"/>
    </location>
</feature>
<dbReference type="InterPro" id="IPR009793">
    <property type="entry name" value="DUF1361"/>
</dbReference>
<dbReference type="Proteomes" id="UP000198984">
    <property type="component" value="Unassembled WGS sequence"/>
</dbReference>
<dbReference type="Pfam" id="PF07099">
    <property type="entry name" value="DUF1361"/>
    <property type="match status" value="1"/>
</dbReference>
<sequence>MRMQLPTIAGSSRKALWLAVTFSITLLTFRCIHTGSWQYTFLLWNLFLAWVPYYVTWMMRRLDSSKWPLPVWIPVFCLWLLYLPNAPYILTDLYHLPEGGAPMWFDLILILSFAWNGLLLGFISIKQMQGMFMNRFPKWPVQLFILPVMLLCGWGVYIGRYLRWNSWDLVVQPVPLLRETCAMVLHPMEYSHVWGFTVCMGLFMHILYHLRSATPK</sequence>
<name>A0A1H7IIS8_9BACT</name>
<keyword evidence="1" id="KW-0472">Membrane</keyword>
<protein>
    <submittedName>
        <fullName evidence="2">Uncharacterized membrane protein</fullName>
    </submittedName>
</protein>
<proteinExistence type="predicted"/>
<dbReference type="STRING" id="573321.SAMN04488505_101565"/>
<feature type="transmembrane region" description="Helical" evidence="1">
    <location>
        <begin position="193"/>
        <end position="210"/>
    </location>
</feature>
<feature type="transmembrane region" description="Helical" evidence="1">
    <location>
        <begin position="143"/>
        <end position="162"/>
    </location>
</feature>
<organism evidence="2 3">
    <name type="scientific">Chitinophaga rupis</name>
    <dbReference type="NCBI Taxonomy" id="573321"/>
    <lineage>
        <taxon>Bacteria</taxon>
        <taxon>Pseudomonadati</taxon>
        <taxon>Bacteroidota</taxon>
        <taxon>Chitinophagia</taxon>
        <taxon>Chitinophagales</taxon>
        <taxon>Chitinophagaceae</taxon>
        <taxon>Chitinophaga</taxon>
    </lineage>
</organism>
<keyword evidence="3" id="KW-1185">Reference proteome</keyword>
<evidence type="ECO:0000313" key="3">
    <source>
        <dbReference type="Proteomes" id="UP000198984"/>
    </source>
</evidence>
<accession>A0A1H7IIS8</accession>